<gene>
    <name evidence="13" type="ORF">LITE_LOCUS2341</name>
</gene>
<dbReference type="EC" id="2.7.7.7" evidence="11"/>
<dbReference type="Gene3D" id="3.30.210.10">
    <property type="entry name" value="DNA polymerase, thumb domain"/>
    <property type="match status" value="1"/>
</dbReference>
<dbReference type="InterPro" id="IPR037160">
    <property type="entry name" value="DNA_Pol_thumb_sf"/>
</dbReference>
<dbReference type="PANTHER" id="PTHR11276:SF41">
    <property type="entry name" value="DNA POLYMERASE LAMBDA"/>
    <property type="match status" value="1"/>
</dbReference>
<dbReference type="SMART" id="SM00483">
    <property type="entry name" value="POLXc"/>
    <property type="match status" value="1"/>
</dbReference>
<evidence type="ECO:0000256" key="10">
    <source>
        <dbReference type="ARBA" id="ARBA00049244"/>
    </source>
</evidence>
<evidence type="ECO:0000256" key="1">
    <source>
        <dbReference type="ARBA" id="ARBA00004123"/>
    </source>
</evidence>
<evidence type="ECO:0000256" key="3">
    <source>
        <dbReference type="ARBA" id="ARBA00022679"/>
    </source>
</evidence>
<evidence type="ECO:0000256" key="11">
    <source>
        <dbReference type="RuleBase" id="RU366014"/>
    </source>
</evidence>
<dbReference type="InterPro" id="IPR019843">
    <property type="entry name" value="DNA_pol-X_BS"/>
</dbReference>
<dbReference type="GO" id="GO:0003887">
    <property type="term" value="F:DNA-directed DNA polymerase activity"/>
    <property type="evidence" value="ECO:0007669"/>
    <property type="project" value="UniProtKB-UniRule"/>
</dbReference>
<dbReference type="FunFam" id="1.10.150.20:FF:000010">
    <property type="entry name" value="DNA polymerase lambda"/>
    <property type="match status" value="1"/>
</dbReference>
<keyword evidence="14" id="KW-1185">Reference proteome</keyword>
<dbReference type="Gene3D" id="1.10.150.110">
    <property type="entry name" value="DNA polymerase beta, N-terminal domain-like"/>
    <property type="match status" value="1"/>
</dbReference>
<evidence type="ECO:0000313" key="13">
    <source>
        <dbReference type="EMBL" id="CAI0379636.1"/>
    </source>
</evidence>
<keyword evidence="5" id="KW-0479">Metal-binding</keyword>
<dbReference type="GO" id="GO:0006303">
    <property type="term" value="P:double-strand break repair via nonhomologous end joining"/>
    <property type="evidence" value="ECO:0007669"/>
    <property type="project" value="TreeGrafter"/>
</dbReference>
<proteinExistence type="inferred from homology"/>
<dbReference type="SUPFAM" id="SSF47802">
    <property type="entry name" value="DNA polymerase beta, N-terminal domain-like"/>
    <property type="match status" value="1"/>
</dbReference>
<dbReference type="FunFam" id="3.30.460.10:FF:000029">
    <property type="entry name" value="DNA polymerase"/>
    <property type="match status" value="1"/>
</dbReference>
<accession>A0AAV0H2Z0</accession>
<keyword evidence="7 11" id="KW-0239">DNA-directed DNA polymerase</keyword>
<dbReference type="InterPro" id="IPR002054">
    <property type="entry name" value="DNA-dir_DNA_pol_X"/>
</dbReference>
<keyword evidence="3 11" id="KW-0808">Transferase</keyword>
<dbReference type="InterPro" id="IPR027421">
    <property type="entry name" value="DNA_pol_lamdba_lyase_dom_sf"/>
</dbReference>
<evidence type="ECO:0000256" key="2">
    <source>
        <dbReference type="ARBA" id="ARBA00008323"/>
    </source>
</evidence>
<dbReference type="GO" id="GO:0046872">
    <property type="term" value="F:metal ion binding"/>
    <property type="evidence" value="ECO:0007669"/>
    <property type="project" value="UniProtKB-UniRule"/>
</dbReference>
<dbReference type="Gene3D" id="1.10.150.20">
    <property type="entry name" value="5' to 3' exonuclease, C-terminal subdomain"/>
    <property type="match status" value="1"/>
</dbReference>
<dbReference type="GO" id="GO:0005634">
    <property type="term" value="C:nucleus"/>
    <property type="evidence" value="ECO:0007669"/>
    <property type="project" value="UniProtKB-SubCell"/>
</dbReference>
<dbReference type="CDD" id="cd00141">
    <property type="entry name" value="NT_POLXc"/>
    <property type="match status" value="1"/>
</dbReference>
<dbReference type="Proteomes" id="UP001154282">
    <property type="component" value="Unassembled WGS sequence"/>
</dbReference>
<comment type="catalytic activity">
    <reaction evidence="10 11">
        <text>DNA(n) + a 2'-deoxyribonucleoside 5'-triphosphate = DNA(n+1) + diphosphate</text>
        <dbReference type="Rhea" id="RHEA:22508"/>
        <dbReference type="Rhea" id="RHEA-COMP:17339"/>
        <dbReference type="Rhea" id="RHEA-COMP:17340"/>
        <dbReference type="ChEBI" id="CHEBI:33019"/>
        <dbReference type="ChEBI" id="CHEBI:61560"/>
        <dbReference type="ChEBI" id="CHEBI:173112"/>
        <dbReference type="EC" id="2.7.7.7"/>
    </reaction>
</comment>
<evidence type="ECO:0000256" key="7">
    <source>
        <dbReference type="ARBA" id="ARBA00022932"/>
    </source>
</evidence>
<dbReference type="InterPro" id="IPR010996">
    <property type="entry name" value="HHH_MUS81"/>
</dbReference>
<feature type="domain" description="DNA-directed DNA polymerase X" evidence="12">
    <location>
        <begin position="2"/>
        <end position="349"/>
    </location>
</feature>
<dbReference type="PANTHER" id="PTHR11276">
    <property type="entry name" value="DNA POLYMERASE TYPE-X FAMILY MEMBER"/>
    <property type="match status" value="1"/>
</dbReference>
<dbReference type="SUPFAM" id="SSF81301">
    <property type="entry name" value="Nucleotidyltransferase"/>
    <property type="match status" value="1"/>
</dbReference>
<dbReference type="InterPro" id="IPR002008">
    <property type="entry name" value="DNA_pol_X_beta-like"/>
</dbReference>
<dbReference type="Pfam" id="PF14716">
    <property type="entry name" value="HHH_8"/>
    <property type="match status" value="1"/>
</dbReference>
<dbReference type="Pfam" id="PF14792">
    <property type="entry name" value="DNA_pol_B_palm"/>
    <property type="match status" value="1"/>
</dbReference>
<dbReference type="GO" id="GO:0003677">
    <property type="term" value="F:DNA binding"/>
    <property type="evidence" value="ECO:0007669"/>
    <property type="project" value="UniProtKB-UniRule"/>
</dbReference>
<dbReference type="InterPro" id="IPR028207">
    <property type="entry name" value="DNA_pol_B_palm_palm"/>
</dbReference>
<dbReference type="InterPro" id="IPR018944">
    <property type="entry name" value="DNA_pol_lambd_fingers_domain"/>
</dbReference>
<evidence type="ECO:0000256" key="6">
    <source>
        <dbReference type="ARBA" id="ARBA00022763"/>
    </source>
</evidence>
<evidence type="ECO:0000256" key="4">
    <source>
        <dbReference type="ARBA" id="ARBA00022695"/>
    </source>
</evidence>
<dbReference type="InterPro" id="IPR043519">
    <property type="entry name" value="NT_sf"/>
</dbReference>
<comment type="similarity">
    <text evidence="2 11">Belongs to the DNA polymerase type-X family.</text>
</comment>
<keyword evidence="6 11" id="KW-0227">DNA damage</keyword>
<evidence type="ECO:0000256" key="8">
    <source>
        <dbReference type="ARBA" id="ARBA00023204"/>
    </source>
</evidence>
<dbReference type="PRINTS" id="PR00869">
    <property type="entry name" value="DNAPOLX"/>
</dbReference>
<dbReference type="InterPro" id="IPR022312">
    <property type="entry name" value="DNA_pol_X"/>
</dbReference>
<comment type="caution">
    <text evidence="13">The sequence shown here is derived from an EMBL/GenBank/DDBJ whole genome shotgun (WGS) entry which is preliminary data.</text>
</comment>
<evidence type="ECO:0000313" key="14">
    <source>
        <dbReference type="Proteomes" id="UP001154282"/>
    </source>
</evidence>
<organism evidence="13 14">
    <name type="scientific">Linum tenue</name>
    <dbReference type="NCBI Taxonomy" id="586396"/>
    <lineage>
        <taxon>Eukaryota</taxon>
        <taxon>Viridiplantae</taxon>
        <taxon>Streptophyta</taxon>
        <taxon>Embryophyta</taxon>
        <taxon>Tracheophyta</taxon>
        <taxon>Spermatophyta</taxon>
        <taxon>Magnoliopsida</taxon>
        <taxon>eudicotyledons</taxon>
        <taxon>Gunneridae</taxon>
        <taxon>Pentapetalae</taxon>
        <taxon>rosids</taxon>
        <taxon>fabids</taxon>
        <taxon>Malpighiales</taxon>
        <taxon>Linaceae</taxon>
        <taxon>Linum</taxon>
    </lineage>
</organism>
<dbReference type="AlphaFoldDB" id="A0AAV0H2Z0"/>
<evidence type="ECO:0000256" key="5">
    <source>
        <dbReference type="ARBA" id="ARBA00022723"/>
    </source>
</evidence>
<keyword evidence="4 11" id="KW-0548">Nucleotidyltransferase</keyword>
<evidence type="ECO:0000259" key="12">
    <source>
        <dbReference type="SMART" id="SM00483"/>
    </source>
</evidence>
<dbReference type="EMBL" id="CAMGYJ010000002">
    <property type="protein sequence ID" value="CAI0379636.1"/>
    <property type="molecule type" value="Genomic_DNA"/>
</dbReference>
<keyword evidence="9 11" id="KW-0539">Nucleus</keyword>
<sequence length="350" mass="39554">MFLWKALGDDRRSFSYHKAIPVIEKLPFKIESAEQVKGLPGIGKSLQDHIQEIVTTGKLSKLEHFETDEKVCAITLFGEIWGVGPATALKLYEIGHRRLEDLENEDSLTTSQKIGLKYFDDIRTRIPRNEVKCQASLSTSVDMDGNDLVLILCGGSYRRGKASCGDMDIVVTHPDGKSHKGFLSKFVKRLKDMKFVREDLVFTTHSEQGTDSGVDTYFGLCTYPGRELRRRIDFKVYPRDIYAFGLIAWTGNDVLNRRLRLLAESKGFRLDDTGLFPATHSSGGKRVNESDLTVFRICTNRLGQATLTGIQQITILLQGTRATASLKLQTEKEVFDYLGFPWLEPHERNL</sequence>
<comment type="function">
    <text evidence="11">DNA polymerase that functions in several pathways of DNA repair. Involved in base excision repair (BER) responsible for repair of lesions that give rise to abasic (AP) sites in DNA. Also contributes to DNA double-strand break repair by non-homologous end joining and homologous recombination. Has both template-dependent and template-independent (terminal transferase) DNA polymerase activities. Has also a 5'-deoxyribose-5-phosphate lyase (dRP lyase) activity.</text>
</comment>
<dbReference type="InterPro" id="IPR029398">
    <property type="entry name" value="PolB_thumb"/>
</dbReference>
<dbReference type="Pfam" id="PF14791">
    <property type="entry name" value="DNA_pol_B_thumb"/>
    <property type="match status" value="1"/>
</dbReference>
<dbReference type="PRINTS" id="PR00870">
    <property type="entry name" value="DNAPOLXBETA"/>
</dbReference>
<protein>
    <recommendedName>
        <fullName evidence="11">DNA polymerase</fullName>
        <ecNumber evidence="11">2.7.7.7</ecNumber>
    </recommendedName>
</protein>
<evidence type="ECO:0000256" key="9">
    <source>
        <dbReference type="ARBA" id="ARBA00023242"/>
    </source>
</evidence>
<name>A0AAV0H2Z0_9ROSI</name>
<reference evidence="13" key="1">
    <citation type="submission" date="2022-08" db="EMBL/GenBank/DDBJ databases">
        <authorList>
            <person name="Gutierrez-Valencia J."/>
        </authorList>
    </citation>
    <scope>NUCLEOTIDE SEQUENCE</scope>
</reference>
<comment type="subcellular location">
    <subcellularLocation>
        <location evidence="1 11">Nucleus</location>
    </subcellularLocation>
</comment>
<dbReference type="Gene3D" id="3.30.460.10">
    <property type="entry name" value="Beta Polymerase, domain 2"/>
    <property type="match status" value="1"/>
</dbReference>
<dbReference type="SUPFAM" id="SSF81585">
    <property type="entry name" value="PsbU/PolX domain-like"/>
    <property type="match status" value="1"/>
</dbReference>
<dbReference type="Pfam" id="PF10391">
    <property type="entry name" value="DNA_pol_lambd_f"/>
    <property type="match status" value="1"/>
</dbReference>
<keyword evidence="8 11" id="KW-0234">DNA repair</keyword>
<dbReference type="PROSITE" id="PS00522">
    <property type="entry name" value="DNA_POLYMERASE_X"/>
    <property type="match status" value="1"/>
</dbReference>